<dbReference type="SMART" id="SM00320">
    <property type="entry name" value="WD40"/>
    <property type="match status" value="13"/>
</dbReference>
<feature type="repeat" description="WD" evidence="10">
    <location>
        <begin position="1285"/>
        <end position="1326"/>
    </location>
</feature>
<dbReference type="InterPro" id="IPR036388">
    <property type="entry name" value="WH-like_DNA-bd_sf"/>
</dbReference>
<dbReference type="GO" id="GO:0005829">
    <property type="term" value="C:cytosol"/>
    <property type="evidence" value="ECO:0007669"/>
    <property type="project" value="UniProtKB-ARBA"/>
</dbReference>
<dbReference type="Gene3D" id="1.25.40.370">
    <property type="match status" value="1"/>
</dbReference>
<dbReference type="InterPro" id="IPR001315">
    <property type="entry name" value="CARD"/>
</dbReference>
<dbReference type="InterPro" id="IPR011029">
    <property type="entry name" value="DEATH-like_dom_sf"/>
</dbReference>
<keyword evidence="6" id="KW-0677">Repeat</keyword>
<feature type="repeat" description="WD" evidence="10">
    <location>
        <begin position="1419"/>
        <end position="1451"/>
    </location>
</feature>
<evidence type="ECO:0000256" key="2">
    <source>
        <dbReference type="ARBA" id="ARBA00010954"/>
    </source>
</evidence>
<keyword evidence="5" id="KW-0053">Apoptosis</keyword>
<dbReference type="FunFam" id="1.25.40.370:FF:000001">
    <property type="entry name" value="Apoptotic protease-activating factor 1"/>
    <property type="match status" value="1"/>
</dbReference>
<dbReference type="GO" id="GO:0006915">
    <property type="term" value="P:apoptotic process"/>
    <property type="evidence" value="ECO:0007669"/>
    <property type="project" value="UniProtKB-KW"/>
</dbReference>
<protein>
    <recommendedName>
        <fullName evidence="9">Apoptotic protease-activating factor 1</fullName>
    </recommendedName>
</protein>
<evidence type="ECO:0000256" key="11">
    <source>
        <dbReference type="SAM" id="MobiDB-lite"/>
    </source>
</evidence>
<comment type="subcellular location">
    <subcellularLocation>
        <location evidence="1">Cytoplasm</location>
    </subcellularLocation>
</comment>
<dbReference type="PROSITE" id="PS00678">
    <property type="entry name" value="WD_REPEATS_1"/>
    <property type="match status" value="1"/>
</dbReference>
<dbReference type="PROSITE" id="PS50294">
    <property type="entry name" value="WD_REPEATS_REGION"/>
    <property type="match status" value="5"/>
</dbReference>
<dbReference type="Pfam" id="PF00931">
    <property type="entry name" value="NB-ARC"/>
    <property type="match status" value="1"/>
</dbReference>
<feature type="domain" description="CARD" evidence="12">
    <location>
        <begin position="542"/>
        <end position="631"/>
    </location>
</feature>
<dbReference type="CDD" id="cd00200">
    <property type="entry name" value="WD40"/>
    <property type="match status" value="2"/>
</dbReference>
<dbReference type="InterPro" id="IPR002182">
    <property type="entry name" value="NB-ARC"/>
</dbReference>
<dbReference type="Pfam" id="PF00400">
    <property type="entry name" value="WD40"/>
    <property type="match status" value="9"/>
</dbReference>
<dbReference type="PROSITE" id="PS50209">
    <property type="entry name" value="CARD"/>
    <property type="match status" value="1"/>
</dbReference>
<evidence type="ECO:0000259" key="12">
    <source>
        <dbReference type="PROSITE" id="PS50209"/>
    </source>
</evidence>
<feature type="repeat" description="WD" evidence="10">
    <location>
        <begin position="1630"/>
        <end position="1671"/>
    </location>
</feature>
<dbReference type="InterPro" id="IPR020472">
    <property type="entry name" value="WD40_PAC1"/>
</dbReference>
<dbReference type="PRINTS" id="PR00320">
    <property type="entry name" value="GPROTEINBRPT"/>
</dbReference>
<keyword evidence="3" id="KW-0963">Cytoplasm</keyword>
<dbReference type="Gene3D" id="3.40.50.300">
    <property type="entry name" value="P-loop containing nucleotide triphosphate hydrolases"/>
    <property type="match status" value="1"/>
</dbReference>
<dbReference type="InterPro" id="IPR036322">
    <property type="entry name" value="WD40_repeat_dom_sf"/>
</dbReference>
<dbReference type="FunFam" id="1.10.533.10:FF:000081">
    <property type="entry name" value="Apoptotic protease-activating factor 1"/>
    <property type="match status" value="1"/>
</dbReference>
<evidence type="ECO:0000256" key="7">
    <source>
        <dbReference type="ARBA" id="ARBA00022741"/>
    </source>
</evidence>
<evidence type="ECO:0000256" key="5">
    <source>
        <dbReference type="ARBA" id="ARBA00022703"/>
    </source>
</evidence>
<name>A0AA88T4Y4_CHASR</name>
<organism evidence="13 14">
    <name type="scientific">Channa striata</name>
    <name type="common">Snakehead murrel</name>
    <name type="synonym">Ophicephalus striatus</name>
    <dbReference type="NCBI Taxonomy" id="64152"/>
    <lineage>
        <taxon>Eukaryota</taxon>
        <taxon>Metazoa</taxon>
        <taxon>Chordata</taxon>
        <taxon>Craniata</taxon>
        <taxon>Vertebrata</taxon>
        <taxon>Euteleostomi</taxon>
        <taxon>Actinopterygii</taxon>
        <taxon>Neopterygii</taxon>
        <taxon>Teleostei</taxon>
        <taxon>Neoteleostei</taxon>
        <taxon>Acanthomorphata</taxon>
        <taxon>Anabantaria</taxon>
        <taxon>Anabantiformes</taxon>
        <taxon>Channoidei</taxon>
        <taxon>Channidae</taxon>
        <taxon>Channa</taxon>
    </lineage>
</organism>
<dbReference type="FunFam" id="2.130.10.10:FF:000135">
    <property type="entry name" value="Apoptotic protease-activating factor 1"/>
    <property type="match status" value="1"/>
</dbReference>
<dbReference type="EMBL" id="JAUPFM010000002">
    <property type="protein sequence ID" value="KAK2859036.1"/>
    <property type="molecule type" value="Genomic_DNA"/>
</dbReference>
<dbReference type="SUPFAM" id="SSF50978">
    <property type="entry name" value="WD40 repeat-like"/>
    <property type="match status" value="2"/>
</dbReference>
<dbReference type="SMART" id="SM00114">
    <property type="entry name" value="CARD"/>
    <property type="match status" value="1"/>
</dbReference>
<dbReference type="PROSITE" id="PS50082">
    <property type="entry name" value="WD_REPEATS_2"/>
    <property type="match status" value="7"/>
</dbReference>
<feature type="compositionally biased region" description="Polar residues" evidence="11">
    <location>
        <begin position="9"/>
        <end position="22"/>
    </location>
</feature>
<proteinExistence type="inferred from homology"/>
<dbReference type="Gene3D" id="1.10.10.10">
    <property type="entry name" value="Winged helix-like DNA-binding domain superfamily/Winged helix DNA-binding domain"/>
    <property type="match status" value="1"/>
</dbReference>
<dbReference type="GO" id="GO:0005524">
    <property type="term" value="F:ATP binding"/>
    <property type="evidence" value="ECO:0007669"/>
    <property type="project" value="UniProtKB-KW"/>
</dbReference>
<feature type="repeat" description="WD" evidence="10">
    <location>
        <begin position="1543"/>
        <end position="1584"/>
    </location>
</feature>
<dbReference type="PRINTS" id="PR00364">
    <property type="entry name" value="DISEASERSIST"/>
</dbReference>
<feature type="repeat" description="WD" evidence="10">
    <location>
        <begin position="1672"/>
        <end position="1713"/>
    </location>
</feature>
<dbReference type="InterPro" id="IPR048975">
    <property type="entry name" value="WHD_APAF1"/>
</dbReference>
<evidence type="ECO:0000256" key="8">
    <source>
        <dbReference type="ARBA" id="ARBA00022840"/>
    </source>
</evidence>
<evidence type="ECO:0000313" key="13">
    <source>
        <dbReference type="EMBL" id="KAK2859036.1"/>
    </source>
</evidence>
<dbReference type="Pfam" id="PF21296">
    <property type="entry name" value="WHD_APAF1"/>
    <property type="match status" value="1"/>
</dbReference>
<dbReference type="InterPro" id="IPR001680">
    <property type="entry name" value="WD40_rpt"/>
</dbReference>
<dbReference type="FunFam" id="3.40.50.300:FF:000502">
    <property type="entry name" value="Apoptotic protease-activating factor 1"/>
    <property type="match status" value="1"/>
</dbReference>
<gene>
    <name evidence="13" type="ORF">Q5P01_003656</name>
</gene>
<dbReference type="Gene3D" id="2.130.10.10">
    <property type="entry name" value="YVTN repeat-like/Quinoprotein amine dehydrogenase"/>
    <property type="match status" value="2"/>
</dbReference>
<dbReference type="PANTHER" id="PTHR22845">
    <property type="entry name" value="APOPTOTIC PROTEASE-ACTIVATING FACTOR 1"/>
    <property type="match status" value="1"/>
</dbReference>
<evidence type="ECO:0000256" key="10">
    <source>
        <dbReference type="PROSITE-ProRule" id="PRU00221"/>
    </source>
</evidence>
<reference evidence="13" key="1">
    <citation type="submission" date="2023-07" db="EMBL/GenBank/DDBJ databases">
        <title>Chromosome-level Genome Assembly of Striped Snakehead (Channa striata).</title>
        <authorList>
            <person name="Liu H."/>
        </authorList>
    </citation>
    <scope>NUCLEOTIDE SEQUENCE</scope>
    <source>
        <strain evidence="13">Gz</strain>
        <tissue evidence="13">Muscle</tissue>
    </source>
</reference>
<keyword evidence="7" id="KW-0547">Nucleotide-binding</keyword>
<evidence type="ECO:0000313" key="14">
    <source>
        <dbReference type="Proteomes" id="UP001187415"/>
    </source>
</evidence>
<keyword evidence="14" id="KW-1185">Reference proteome</keyword>
<evidence type="ECO:0000256" key="4">
    <source>
        <dbReference type="ARBA" id="ARBA00022574"/>
    </source>
</evidence>
<sequence>MPLNDERPTSTSSGEDQGSDVESSSERCDSTTSASDLECCRESFTSDCSSKHCTPSSSPPTTLTLDEVMESARDLSTLSLAHEIIVNQNFHFKLVHLPQNSLWKVVRDNVHKAFWDILESELNDDPPEYEQAIRLLEEIRETLLSFLNPGANRMKTQIMEVLDMDLIRQQADNDAVDIQGLASYIITTMGKMCAPVRDEEIKKLRESTDNIVTMFREIFRVLDLMKADMVNFTIDNMRPVLQRQSVECERAMFQSLLEKTPNALDHTTSWIKSVVEELSATIPTEQPNKGQRSMPGPFQVLDAAFLRILTWDYQKSPLPETWMTDETRLREIQWKLQQCQTVNEVLLIVYSTIGAAIQGLSSLSDNLKRMTSVLLDGMHSPKFNMKEALEGISAKICCELNKSLTERNYPALSSALQATLTGQMCSIIEKDNPIRTLVEDRMKQYFMMLICDPKPENKLEDIPAGLSAIKPELALLGAKFISLVNYNRIVYGPFYADIIRKLMFSSSPPAGNPPQDTAQESRNQGSLQQHPVWLIWCAEMVLEEGARSCLLRFRNKLEQDIKPSYLMDHMVTDGVMTLDEEEKITSQATRKDQATALLDLLLRKDNHAYISFYNALVEEQYNDLANLLHNDLPHTSTDAPKSASDGFTPYVQMMLSEGGVPQRPVVFVNRPELVNQIKEKMYRVQKVPGWITIFGMAGSGKSVLAAEAVRDHRLIEDCFPGGIHWLSIGQLDKPDLLGKIQSLCFRLEQTLDSQSLHRPPNSLDEAKERLRFLMLRKYPRALLILDDIWDSTVLKAFDIHCRILLTTRNRSLTDSVSGDKYEVEVESGLDENKGLEILSLYTKTKIHGLPEEARSIVRECKGSPLVVSLIGALLKEKPNRWRYYLCQLQQKQFKRIRKSSSYDYEALDQAMAASIEVLPEEHQELYKDFTVFEKDIKIPAKVLSILWDLEPEEVEDILEEFVNKSLLFVDSHNKPYLYYLHDLQLDFLVEQNRTQLESLHTKVVRQYQQHYRDCPPMSGNKECLYWMRFLTHHMAKGNLFQELYSLMFSLDWVSKKARIMGPAYLINDYVEFGPILDKENSEVRSQFQEFLSLNGHQLEEHPFPDVVQLALSQPHTSEVYRQALQQARARTRTGKLYFDWLNKNCVESLSRLVIHPHQGSIYSACFSHDGTKIASCGVSKTLKVFRSTSGEKLMEIPAHDEEVLCCAFSPDDRLIATCSSDRKVKVWNVERAMLLRVFQDEHQEQVNHCEFTNTARRLLLATCSNDKMMNVKLWNLNKPSSQNTAFGHFEPVNHCCFSPNDKYLSTSSNDGTVKLFETASANEWKTINVRSLFPENDEEVLVKCSTWTADGKRIICAARNAVLMFDIETLDMLLEIKTSRLSTVQYCHACPTSNLLALAFSNYVVELWDLENNKKMADCSGHLSWVQRVQFSPDGSQLLSCSYDQTIRLWETMKVHTSSAICLKRDSDVLFNDEKIIVSASDNCNRLQVRDGRTGSVVFQSEEKSSRIRCTCICRELSLVVLGQEDGTVQVLEVPSGRLLATLLGHTKTVLHCQFTQNGQVLITSSEDTTIRVWRWQSGDCTVLQGHKEQVRCFSLLPNSAVSTRLLSWSFDSTVKVWDIGSGEKQQDIEAHRGSAILSCHISPDGCYFATTSADKTAKLWHCESWQCVYTLTGHQDCVRSCRFSWDSRRLATGDDNGEIRVWSVKDGSLLKICSRESKDGMDSLHGGWVTDLHFSPDNSLLVSTGGYIKWWDVEKGEALQTFYPRGSALKNIHVSSNFSTFVTIDNIGILYILQRVV</sequence>
<dbReference type="InterPro" id="IPR042197">
    <property type="entry name" value="Apaf_helical"/>
</dbReference>
<dbReference type="Pfam" id="PF05794">
    <property type="entry name" value="Tcp11"/>
    <property type="match status" value="1"/>
</dbReference>
<dbReference type="SUPFAM" id="SSF52540">
    <property type="entry name" value="P-loop containing nucleoside triphosphate hydrolases"/>
    <property type="match status" value="1"/>
</dbReference>
<feature type="repeat" description="WD" evidence="10">
    <location>
        <begin position="1584"/>
        <end position="1628"/>
    </location>
</feature>
<keyword evidence="8" id="KW-0067">ATP-binding</keyword>
<dbReference type="InterPro" id="IPR041452">
    <property type="entry name" value="APAF1_C"/>
</dbReference>
<evidence type="ECO:0000256" key="1">
    <source>
        <dbReference type="ARBA" id="ARBA00004496"/>
    </source>
</evidence>
<dbReference type="Proteomes" id="UP001187415">
    <property type="component" value="Unassembled WGS sequence"/>
</dbReference>
<dbReference type="InterPro" id="IPR019775">
    <property type="entry name" value="WD40_repeat_CS"/>
</dbReference>
<feature type="repeat" description="WD" evidence="10">
    <location>
        <begin position="1196"/>
        <end position="1237"/>
    </location>
</feature>
<dbReference type="GO" id="GO:0042981">
    <property type="term" value="P:regulation of apoptotic process"/>
    <property type="evidence" value="ECO:0007669"/>
    <property type="project" value="InterPro"/>
</dbReference>
<dbReference type="FunFam" id="1.10.8.430:FF:000001">
    <property type="entry name" value="Apoptotic protease-activating factor 1"/>
    <property type="match status" value="1"/>
</dbReference>
<dbReference type="InterPro" id="IPR027417">
    <property type="entry name" value="P-loop_NTPase"/>
</dbReference>
<dbReference type="PANTHER" id="PTHR22845:SF5">
    <property type="entry name" value="APOPTOTIC PROTEASE-ACTIVATING FACTOR 1"/>
    <property type="match status" value="1"/>
</dbReference>
<evidence type="ECO:0000256" key="9">
    <source>
        <dbReference type="ARBA" id="ARBA00073202"/>
    </source>
</evidence>
<dbReference type="SUPFAM" id="SSF47986">
    <property type="entry name" value="DEATH domain"/>
    <property type="match status" value="1"/>
</dbReference>
<feature type="region of interest" description="Disordered" evidence="11">
    <location>
        <begin position="1"/>
        <end position="35"/>
    </location>
</feature>
<comment type="similarity">
    <text evidence="2">Belongs to the TCP11 family.</text>
</comment>
<dbReference type="InterPro" id="IPR008862">
    <property type="entry name" value="Tcp11"/>
</dbReference>
<keyword evidence="4 10" id="KW-0853">WD repeat</keyword>
<dbReference type="Pfam" id="PF17908">
    <property type="entry name" value="APAF1_C"/>
    <property type="match status" value="1"/>
</dbReference>
<evidence type="ECO:0000256" key="6">
    <source>
        <dbReference type="ARBA" id="ARBA00022737"/>
    </source>
</evidence>
<accession>A0AA88T4Y4</accession>
<evidence type="ECO:0000256" key="3">
    <source>
        <dbReference type="ARBA" id="ARBA00022490"/>
    </source>
</evidence>
<dbReference type="Gene3D" id="1.10.8.430">
    <property type="entry name" value="Helical domain of apoptotic protease-activating factors"/>
    <property type="match status" value="1"/>
</dbReference>
<dbReference type="Gene3D" id="1.10.533.10">
    <property type="entry name" value="Death Domain, Fas"/>
    <property type="match status" value="1"/>
</dbReference>
<comment type="caution">
    <text evidence="13">The sequence shown here is derived from an EMBL/GenBank/DDBJ whole genome shotgun (WGS) entry which is preliminary data.</text>
</comment>
<dbReference type="GO" id="GO:0043531">
    <property type="term" value="F:ADP binding"/>
    <property type="evidence" value="ECO:0007669"/>
    <property type="project" value="InterPro"/>
</dbReference>
<dbReference type="Pfam" id="PF00619">
    <property type="entry name" value="CARD"/>
    <property type="match status" value="1"/>
</dbReference>
<dbReference type="InterPro" id="IPR015943">
    <property type="entry name" value="WD40/YVTN_repeat-like_dom_sf"/>
</dbReference>